<protein>
    <submittedName>
        <fullName evidence="11">Magnesium transporter protein 1</fullName>
    </submittedName>
</protein>
<feature type="chain" id="PRO_5041977340" evidence="10">
    <location>
        <begin position="18"/>
        <end position="314"/>
    </location>
</feature>
<sequence>MRLALPSLLLLAPLALARTAAEWASESARSRDGVIHLPSSAAYDELVNALDRDYSVTVVLTALPEAYKCAPCRTFDPIFRTVSDSWRRKAPKGVRDEHVFAELDFSEAGEIFQRLGLTSAPVVYFHGKDGKTKTYDLNRSGLGLPALHTWVRSTTPVQFDLYKPFNPIPLIIALAGLAFVGYILYAAWDIILPIVQSRFLWGLGTIVLCLIFTSGYMWNKIKNAPFVQVGQDGRINWIAGGYSNQLGLESQVVGALYGALALCIVVLTVVIPAQSSPVKQRLGVFLWTGMLIVLASMLFRLFRLKNGGYPFHLL</sequence>
<dbReference type="GO" id="GO:0018279">
    <property type="term" value="P:protein N-linked glycosylation via asparagine"/>
    <property type="evidence" value="ECO:0007669"/>
    <property type="project" value="TreeGrafter"/>
</dbReference>
<keyword evidence="5 10" id="KW-0732">Signal</keyword>
<feature type="transmembrane region" description="Helical" evidence="9">
    <location>
        <begin position="199"/>
        <end position="218"/>
    </location>
</feature>
<dbReference type="GO" id="GO:0008250">
    <property type="term" value="C:oligosaccharyltransferase complex"/>
    <property type="evidence" value="ECO:0007669"/>
    <property type="project" value="TreeGrafter"/>
</dbReference>
<proteinExistence type="inferred from homology"/>
<dbReference type="SUPFAM" id="SSF52833">
    <property type="entry name" value="Thioredoxin-like"/>
    <property type="match status" value="1"/>
</dbReference>
<dbReference type="RefSeq" id="XP_062628685.1">
    <property type="nucleotide sequence ID" value="XM_062772701.1"/>
</dbReference>
<evidence type="ECO:0000256" key="1">
    <source>
        <dbReference type="ARBA" id="ARBA00002791"/>
    </source>
</evidence>
<dbReference type="GeneID" id="87809362"/>
<dbReference type="Proteomes" id="UP000827549">
    <property type="component" value="Chromosome 4"/>
</dbReference>
<keyword evidence="8 9" id="KW-0472">Membrane</keyword>
<evidence type="ECO:0000256" key="9">
    <source>
        <dbReference type="SAM" id="Phobius"/>
    </source>
</evidence>
<organism evidence="11 12">
    <name type="scientific">Vanrija pseudolonga</name>
    <dbReference type="NCBI Taxonomy" id="143232"/>
    <lineage>
        <taxon>Eukaryota</taxon>
        <taxon>Fungi</taxon>
        <taxon>Dikarya</taxon>
        <taxon>Basidiomycota</taxon>
        <taxon>Agaricomycotina</taxon>
        <taxon>Tremellomycetes</taxon>
        <taxon>Trichosporonales</taxon>
        <taxon>Trichosporonaceae</taxon>
        <taxon>Vanrija</taxon>
    </lineage>
</organism>
<name>A0AAF0Y9H9_9TREE</name>
<evidence type="ECO:0000256" key="6">
    <source>
        <dbReference type="ARBA" id="ARBA00022824"/>
    </source>
</evidence>
<gene>
    <name evidence="11" type="primary">magt1</name>
    <name evidence="11" type="ORF">LOC62_04G006135</name>
</gene>
<feature type="transmembrane region" description="Helical" evidence="9">
    <location>
        <begin position="252"/>
        <end position="272"/>
    </location>
</feature>
<evidence type="ECO:0000256" key="7">
    <source>
        <dbReference type="ARBA" id="ARBA00022989"/>
    </source>
</evidence>
<dbReference type="Gene3D" id="3.40.30.10">
    <property type="entry name" value="Glutaredoxin"/>
    <property type="match status" value="1"/>
</dbReference>
<keyword evidence="12" id="KW-1185">Reference proteome</keyword>
<keyword evidence="4 9" id="KW-0812">Transmembrane</keyword>
<evidence type="ECO:0000256" key="4">
    <source>
        <dbReference type="ARBA" id="ARBA00022692"/>
    </source>
</evidence>
<evidence type="ECO:0000256" key="10">
    <source>
        <dbReference type="SAM" id="SignalP"/>
    </source>
</evidence>
<evidence type="ECO:0000256" key="5">
    <source>
        <dbReference type="ARBA" id="ARBA00022729"/>
    </source>
</evidence>
<comment type="function">
    <text evidence="1">Subunit of the oligosaccharyl transferase (OST) complex that catalyzes the initial transfer of a defined glycan (Glc(3)Man(9)GlcNAc(2) in eukaryotes) from the lipid carrier dolichol-pyrophosphate to an asparagine residue within an Asn-X-Ser/Thr consensus motif in nascent polypeptide chains, the first step in protein N-glycosylation. N-glycosylation occurs cotranslationally and the complex associates with the Sec61 complex at the channel-forming translocon complex that mediates protein translocation across the endoplasmic reticulum (ER). All subunits are required for a maximal enzyme activity.</text>
</comment>
<evidence type="ECO:0000313" key="12">
    <source>
        <dbReference type="Proteomes" id="UP000827549"/>
    </source>
</evidence>
<comment type="similarity">
    <text evidence="3">Belongs to the OST3/OST6 family.</text>
</comment>
<dbReference type="InterPro" id="IPR021149">
    <property type="entry name" value="OligosaccharylTrfase_OST3/OST6"/>
</dbReference>
<dbReference type="PANTHER" id="PTHR12692">
    <property type="entry name" value="DOLICHYL-DIPHOSPHOOLIGOSACCHARIDE--PROTEIN GLYCOSYLTRANSFERASE-RELATED"/>
    <property type="match status" value="1"/>
</dbReference>
<reference evidence="11" key="1">
    <citation type="submission" date="2023-10" db="EMBL/GenBank/DDBJ databases">
        <authorList>
            <person name="Noh H."/>
        </authorList>
    </citation>
    <scope>NUCLEOTIDE SEQUENCE</scope>
    <source>
        <strain evidence="11">DUCC4014</strain>
    </source>
</reference>
<feature type="transmembrane region" description="Helical" evidence="9">
    <location>
        <begin position="284"/>
        <end position="302"/>
    </location>
</feature>
<dbReference type="EMBL" id="CP086717">
    <property type="protein sequence ID" value="WOO82653.1"/>
    <property type="molecule type" value="Genomic_DNA"/>
</dbReference>
<evidence type="ECO:0000256" key="8">
    <source>
        <dbReference type="ARBA" id="ARBA00023136"/>
    </source>
</evidence>
<feature type="signal peptide" evidence="10">
    <location>
        <begin position="1"/>
        <end position="17"/>
    </location>
</feature>
<dbReference type="InterPro" id="IPR036249">
    <property type="entry name" value="Thioredoxin-like_sf"/>
</dbReference>
<evidence type="ECO:0000256" key="2">
    <source>
        <dbReference type="ARBA" id="ARBA00004477"/>
    </source>
</evidence>
<dbReference type="PANTHER" id="PTHR12692:SF0">
    <property type="entry name" value="GH11935P"/>
    <property type="match status" value="1"/>
</dbReference>
<dbReference type="Pfam" id="PF04756">
    <property type="entry name" value="OST3_OST6"/>
    <property type="match status" value="1"/>
</dbReference>
<feature type="transmembrane region" description="Helical" evidence="9">
    <location>
        <begin position="168"/>
        <end position="187"/>
    </location>
</feature>
<comment type="subcellular location">
    <subcellularLocation>
        <location evidence="2">Endoplasmic reticulum membrane</location>
        <topology evidence="2">Multi-pass membrane protein</topology>
    </subcellularLocation>
</comment>
<accession>A0AAF0Y9H9</accession>
<dbReference type="AlphaFoldDB" id="A0AAF0Y9H9"/>
<evidence type="ECO:0000256" key="3">
    <source>
        <dbReference type="ARBA" id="ARBA00009561"/>
    </source>
</evidence>
<keyword evidence="6" id="KW-0256">Endoplasmic reticulum</keyword>
<evidence type="ECO:0000313" key="11">
    <source>
        <dbReference type="EMBL" id="WOO82653.1"/>
    </source>
</evidence>
<keyword evidence="7 9" id="KW-1133">Transmembrane helix</keyword>